<gene>
    <name evidence="3" type="ORF">SAMN02745148_02765</name>
</gene>
<keyword evidence="4" id="KW-1185">Reference proteome</keyword>
<dbReference type="PANTHER" id="PTHR46401:SF2">
    <property type="entry name" value="GLYCOSYLTRANSFERASE WBBK-RELATED"/>
    <property type="match status" value="1"/>
</dbReference>
<dbReference type="RefSeq" id="WP_175546980.1">
    <property type="nucleotide sequence ID" value="NZ_FQUJ01000012.1"/>
</dbReference>
<organism evidence="3 4">
    <name type="scientific">Modicisalibacter ilicicola DSM 19980</name>
    <dbReference type="NCBI Taxonomy" id="1121942"/>
    <lineage>
        <taxon>Bacteria</taxon>
        <taxon>Pseudomonadati</taxon>
        <taxon>Pseudomonadota</taxon>
        <taxon>Gammaproteobacteria</taxon>
        <taxon>Oceanospirillales</taxon>
        <taxon>Halomonadaceae</taxon>
        <taxon>Modicisalibacter</taxon>
    </lineage>
</organism>
<dbReference type="Gene3D" id="3.40.50.2000">
    <property type="entry name" value="Glycogen Phosphorylase B"/>
    <property type="match status" value="2"/>
</dbReference>
<dbReference type="PANTHER" id="PTHR46401">
    <property type="entry name" value="GLYCOSYLTRANSFERASE WBBK-RELATED"/>
    <property type="match status" value="1"/>
</dbReference>
<evidence type="ECO:0000313" key="4">
    <source>
        <dbReference type="Proteomes" id="UP000184346"/>
    </source>
</evidence>
<dbReference type="Pfam" id="PF00534">
    <property type="entry name" value="Glycos_transf_1"/>
    <property type="match status" value="1"/>
</dbReference>
<proteinExistence type="predicted"/>
<evidence type="ECO:0000313" key="3">
    <source>
        <dbReference type="EMBL" id="SHF48120.1"/>
    </source>
</evidence>
<feature type="domain" description="Glycosyl transferase family 1" evidence="2">
    <location>
        <begin position="177"/>
        <end position="340"/>
    </location>
</feature>
<dbReference type="GO" id="GO:0016757">
    <property type="term" value="F:glycosyltransferase activity"/>
    <property type="evidence" value="ECO:0007669"/>
    <property type="project" value="InterPro"/>
</dbReference>
<name>A0A1M5C0C8_9GAMM</name>
<dbReference type="GO" id="GO:0009103">
    <property type="term" value="P:lipopolysaccharide biosynthetic process"/>
    <property type="evidence" value="ECO:0007669"/>
    <property type="project" value="TreeGrafter"/>
</dbReference>
<dbReference type="AlphaFoldDB" id="A0A1M5C0C8"/>
<dbReference type="EMBL" id="FQUJ01000012">
    <property type="protein sequence ID" value="SHF48120.1"/>
    <property type="molecule type" value="Genomic_DNA"/>
</dbReference>
<dbReference type="Proteomes" id="UP000184346">
    <property type="component" value="Unassembled WGS sequence"/>
</dbReference>
<dbReference type="SUPFAM" id="SSF53756">
    <property type="entry name" value="UDP-Glycosyltransferase/glycogen phosphorylase"/>
    <property type="match status" value="1"/>
</dbReference>
<accession>A0A1M5C0C8</accession>
<evidence type="ECO:0000259" key="2">
    <source>
        <dbReference type="Pfam" id="PF00534"/>
    </source>
</evidence>
<dbReference type="STRING" id="1121942.SAMN02745148_02765"/>
<sequence>MNIIYCCPFDTSIPTGKNRATRHKIEALKEISKDTFIIVPGGKGRHFSRVFTGVLCELRCIATILKYKKDIDYYISRGDVGIFSVPLAKFFGILTMREIHAGPFEELKLLKKPKLVKFYLKFIFYYSFLVNKKADVRIYNNPMLKEYFINKGWGNENDVVAYNGGSPDAVASIDKKLAMEKYSLDPGCKYLVFVGSTSKWRGVDLLVNLQQEFDKNKEPIKIICAGGEITKDVDPDRVLHNISPLDDVGCAEIIKCADACLLPVANNRVSPGSPLKLYDYMINGRPIVAQSEMPGYSDEIERYDVGIVVDFYNPEEARRKIVNFLQEMPKLEMYSKNAEESFSEYSWTSRVKSWFVSFSRAV</sequence>
<keyword evidence="1 3" id="KW-0808">Transferase</keyword>
<protein>
    <submittedName>
        <fullName evidence="3">Glycosyltransferase involved in cell wall bisynthesis</fullName>
    </submittedName>
</protein>
<dbReference type="InterPro" id="IPR001296">
    <property type="entry name" value="Glyco_trans_1"/>
</dbReference>
<evidence type="ECO:0000256" key="1">
    <source>
        <dbReference type="ARBA" id="ARBA00022679"/>
    </source>
</evidence>
<reference evidence="3 4" key="1">
    <citation type="submission" date="2016-11" db="EMBL/GenBank/DDBJ databases">
        <authorList>
            <person name="Jaros S."/>
            <person name="Januszkiewicz K."/>
            <person name="Wedrychowicz H."/>
        </authorList>
    </citation>
    <scope>NUCLEOTIDE SEQUENCE [LARGE SCALE GENOMIC DNA]</scope>
    <source>
        <strain evidence="3 4">DSM 19980</strain>
    </source>
</reference>